<evidence type="ECO:0000256" key="1">
    <source>
        <dbReference type="SAM" id="SignalP"/>
    </source>
</evidence>
<evidence type="ECO:0000313" key="2">
    <source>
        <dbReference type="EMBL" id="TKW60581.1"/>
    </source>
</evidence>
<reference evidence="2 3" key="1">
    <citation type="journal article" date="2017" name="Nat. Commun.">
        <title>In situ click chemistry generation of cyclooxygenase-2 inhibitors.</title>
        <authorList>
            <person name="Bhardwaj A."/>
            <person name="Kaur J."/>
            <person name="Wuest M."/>
            <person name="Wuest F."/>
        </authorList>
    </citation>
    <scope>NUCLEOTIDE SEQUENCE [LARGE SCALE GENOMIC DNA]</scope>
    <source>
        <strain evidence="2">S2_018_000_R2_106</strain>
    </source>
</reference>
<proteinExistence type="predicted"/>
<keyword evidence="1" id="KW-0732">Signal</keyword>
<gene>
    <name evidence="2" type="ORF">DI628_06675</name>
</gene>
<protein>
    <recommendedName>
        <fullName evidence="4">Toxin co-regulated pilus biosynthesis protein Q C-terminal domain-containing protein</fullName>
    </recommendedName>
</protein>
<organism evidence="2 3">
    <name type="scientific">Blastochloris viridis</name>
    <name type="common">Rhodopseudomonas viridis</name>
    <dbReference type="NCBI Taxonomy" id="1079"/>
    <lineage>
        <taxon>Bacteria</taxon>
        <taxon>Pseudomonadati</taxon>
        <taxon>Pseudomonadota</taxon>
        <taxon>Alphaproteobacteria</taxon>
        <taxon>Hyphomicrobiales</taxon>
        <taxon>Blastochloridaceae</taxon>
        <taxon>Blastochloris</taxon>
    </lineage>
</organism>
<feature type="chain" id="PRO_5026680843" description="Toxin co-regulated pilus biosynthesis protein Q C-terminal domain-containing protein" evidence="1">
    <location>
        <begin position="19"/>
        <end position="190"/>
    </location>
</feature>
<dbReference type="EMBL" id="VAFM01000002">
    <property type="protein sequence ID" value="TKW60581.1"/>
    <property type="molecule type" value="Genomic_DNA"/>
</dbReference>
<accession>A0A6N4RBH5</accession>
<comment type="caution">
    <text evidence="2">The sequence shown here is derived from an EMBL/GenBank/DDBJ whole genome shotgun (WGS) entry which is preliminary data.</text>
</comment>
<evidence type="ECO:0000313" key="3">
    <source>
        <dbReference type="Proteomes" id="UP000320948"/>
    </source>
</evidence>
<evidence type="ECO:0008006" key="4">
    <source>
        <dbReference type="Google" id="ProtNLM"/>
    </source>
</evidence>
<feature type="signal peptide" evidence="1">
    <location>
        <begin position="1"/>
        <end position="18"/>
    </location>
</feature>
<sequence length="190" mass="20190">MNRLKTLGRLLAYFPLMAAVVAVSIVQAEEAVVTDGNTVVAAPTAAEAEAAFRAARDGLLAVASGSADVSVSAVTTSATTVEDRVAGGEPRNVSLEKIQVVLDVSNVTLRDVMTQIVQQAANYTGPWTVKWRLSPENAGVMTERVNLTAEADFGSFCDLLTERVKNMTGTQLFVTAFAGTRVLLVTDTYY</sequence>
<name>A0A6N4RBH5_BLAVI</name>
<dbReference type="Proteomes" id="UP000320948">
    <property type="component" value="Unassembled WGS sequence"/>
</dbReference>
<dbReference type="AlphaFoldDB" id="A0A6N4RBH5"/>